<dbReference type="PANTHER" id="PTHR34776">
    <property type="entry name" value="F17F16.3 PROTEIN"/>
    <property type="match status" value="1"/>
</dbReference>
<dbReference type="AlphaFoldDB" id="L1L7X3"/>
<comment type="caution">
    <text evidence="2">The sequence shown here is derived from an EMBL/GenBank/DDBJ whole genome shotgun (WGS) entry which is preliminary data.</text>
</comment>
<name>L1L7X3_9ACTN</name>
<reference evidence="2 3" key="1">
    <citation type="submission" date="2012-11" db="EMBL/GenBank/DDBJ databases">
        <authorList>
            <person name="Huguet-Tapia J.C."/>
            <person name="Durkin A.S."/>
            <person name="Pettis G.S."/>
            <person name="Badger J.H."/>
        </authorList>
    </citation>
    <scope>NUCLEOTIDE SEQUENCE [LARGE SCALE GENOMIC DNA]</scope>
    <source>
        <strain evidence="2 3">91-03</strain>
    </source>
</reference>
<proteinExistence type="predicted"/>
<dbReference type="PANTHER" id="PTHR34776:SF1">
    <property type="entry name" value="F17F16.3 PROTEIN"/>
    <property type="match status" value="1"/>
</dbReference>
<sequence length="279" mass="31240">MTMANDVLERGDIYFAYRPRVEQEQVHDIEEVQRLFVILQPSDGDHSRRLVIGRKHLPQPEEHERLWGFVDEVVGRPETVEEELERRTYDTRTRGKRTQPEARPAGEGRYAIVRHGSHTHLSYELELPEQPGAVQQELTIEPEASYILAIKNPLAGAPAEAGLPPQQRPDLPGREQERFGRRRFTDADPELLDQEGIEFVLIGAAHDVEEELDVRLDTEAEDAESADIFPPTAHATREAPHGTADGGRVALTSLPRAALLAPARGDEAVGRLSRPTARS</sequence>
<evidence type="ECO:0000256" key="1">
    <source>
        <dbReference type="SAM" id="MobiDB-lite"/>
    </source>
</evidence>
<organism evidence="2 3">
    <name type="scientific">Streptomyces ipomoeae 91-03</name>
    <dbReference type="NCBI Taxonomy" id="698759"/>
    <lineage>
        <taxon>Bacteria</taxon>
        <taxon>Bacillati</taxon>
        <taxon>Actinomycetota</taxon>
        <taxon>Actinomycetes</taxon>
        <taxon>Kitasatosporales</taxon>
        <taxon>Streptomycetaceae</taxon>
        <taxon>Streptomyces</taxon>
    </lineage>
</organism>
<dbReference type="PATRIC" id="fig|698759.3.peg.308"/>
<dbReference type="EMBL" id="AEJC01000025">
    <property type="protein sequence ID" value="EKX69151.1"/>
    <property type="molecule type" value="Genomic_DNA"/>
</dbReference>
<feature type="region of interest" description="Disordered" evidence="1">
    <location>
        <begin position="85"/>
        <end position="105"/>
    </location>
</feature>
<dbReference type="Proteomes" id="UP000010411">
    <property type="component" value="Unassembled WGS sequence"/>
</dbReference>
<gene>
    <name evidence="2" type="ORF">STRIP9103_09286</name>
</gene>
<accession>L1L7X3</accession>
<feature type="region of interest" description="Disordered" evidence="1">
    <location>
        <begin position="218"/>
        <end position="249"/>
    </location>
</feature>
<evidence type="ECO:0000313" key="2">
    <source>
        <dbReference type="EMBL" id="EKX69151.1"/>
    </source>
</evidence>
<evidence type="ECO:0000313" key="3">
    <source>
        <dbReference type="Proteomes" id="UP000010411"/>
    </source>
</evidence>
<keyword evidence="3" id="KW-1185">Reference proteome</keyword>
<protein>
    <submittedName>
        <fullName evidence="2">Uncharacterized protein</fullName>
    </submittedName>
</protein>